<dbReference type="InterPro" id="IPR001646">
    <property type="entry name" value="5peptide_repeat"/>
</dbReference>
<evidence type="ECO:0000259" key="9">
    <source>
        <dbReference type="Pfam" id="PF25975"/>
    </source>
</evidence>
<evidence type="ECO:0000259" key="8">
    <source>
        <dbReference type="Pfam" id="PF25954"/>
    </source>
</evidence>
<comment type="similarity">
    <text evidence="1">Belongs to the membrane fusion protein (MFP) (TC 8.A.1) family.</text>
</comment>
<dbReference type="Pfam" id="PF00805">
    <property type="entry name" value="Pentapeptide"/>
    <property type="match status" value="1"/>
</dbReference>
<keyword evidence="4" id="KW-0732">Signal</keyword>
<organism evidence="10 11">
    <name type="scientific">Thalassolituus hydrocarboniclasticus</name>
    <dbReference type="NCBI Taxonomy" id="2742796"/>
    <lineage>
        <taxon>Bacteria</taxon>
        <taxon>Pseudomonadati</taxon>
        <taxon>Pseudomonadota</taxon>
        <taxon>Gammaproteobacteria</taxon>
        <taxon>Oceanospirillales</taxon>
        <taxon>Oceanospirillaceae</taxon>
        <taxon>Thalassolituus</taxon>
    </lineage>
</organism>
<keyword evidence="2" id="KW-0813">Transport</keyword>
<evidence type="ECO:0000259" key="6">
    <source>
        <dbReference type="Pfam" id="PF25869"/>
    </source>
</evidence>
<dbReference type="Pfam" id="PF25954">
    <property type="entry name" value="Beta-barrel_RND_2"/>
    <property type="match status" value="1"/>
</dbReference>
<dbReference type="Pfam" id="PF25975">
    <property type="entry name" value="CzcB_C"/>
    <property type="match status" value="1"/>
</dbReference>
<reference evidence="11" key="1">
    <citation type="submission" date="2020-06" db="EMBL/GenBank/DDBJ databases">
        <title>Thalassolituus marinus alknpb1M-1, a hydrocarbon-degrading bacterium isolated from the deep-sea overlying water using an in-situ strategy from the South China Sea basin.</title>
        <authorList>
            <person name="Dong C."/>
            <person name="Chen Y."/>
            <person name="Shao Z."/>
        </authorList>
    </citation>
    <scope>NUCLEOTIDE SEQUENCE [LARGE SCALE GENOMIC DNA]</scope>
    <source>
        <strain evidence="11">alknpb1M-1</strain>
    </source>
</reference>
<keyword evidence="11" id="KW-1185">Reference proteome</keyword>
<evidence type="ECO:0000313" key="10">
    <source>
        <dbReference type="EMBL" id="UXD86575.1"/>
    </source>
</evidence>
<dbReference type="InterPro" id="IPR058792">
    <property type="entry name" value="Beta-barrel_RND_2"/>
</dbReference>
<dbReference type="Gene3D" id="2.40.420.20">
    <property type="match status" value="1"/>
</dbReference>
<feature type="region of interest" description="Disordered" evidence="3">
    <location>
        <begin position="400"/>
        <end position="543"/>
    </location>
</feature>
<evidence type="ECO:0000259" key="5">
    <source>
        <dbReference type="Pfam" id="PF19335"/>
    </source>
</evidence>
<name>A0ABY6A9M2_9GAMM</name>
<evidence type="ECO:0000256" key="3">
    <source>
        <dbReference type="SAM" id="MobiDB-lite"/>
    </source>
</evidence>
<dbReference type="InterPro" id="IPR051909">
    <property type="entry name" value="MFP_Cation_Efflux"/>
</dbReference>
<feature type="chain" id="PRO_5046919212" evidence="4">
    <location>
        <begin position="21"/>
        <end position="543"/>
    </location>
</feature>
<dbReference type="Proteomes" id="UP001065322">
    <property type="component" value="Chromosome"/>
</dbReference>
<dbReference type="SUPFAM" id="SSF111369">
    <property type="entry name" value="HlyD-like secretion proteins"/>
    <property type="match status" value="1"/>
</dbReference>
<feature type="domain" description="CusB-like barrel-sandwich hybrid" evidence="7">
    <location>
        <begin position="126"/>
        <end position="241"/>
    </location>
</feature>
<dbReference type="InterPro" id="IPR045800">
    <property type="entry name" value="HMBD"/>
</dbReference>
<accession>A0ABY6A9M2</accession>
<feature type="domain" description="CusB-like beta-barrel" evidence="8">
    <location>
        <begin position="246"/>
        <end position="320"/>
    </location>
</feature>
<sequence length="543" mass="60575">MTMKQQWPLLLALAVGTGLGAGLMSVQQTEVAATPTDAEPQPLYWVAPMDPNYRRPEPGLSPMGMELVPVYADDNSGAEDAPGTIRISPAVVQNLGVQSAAAERVPLVQQALALAEIQVNPQYEQQIQVRSEGWISRQQVFAVGERVSAGQTLFEFYSPRIISAQEELLGALEARQPALIRAAESRLLALGVDAGWLQQLRRERKVRQQVAIVAPQDGVITQLSLTPGARVMPEQALLRIADLSRLWVDVRLPGSLAGWLSAGDRVVLQRRDGLSAELDVDSVYPLLNSELRSQTIRLQLDNQSGHWRPGDFAQAQLQKQSEPVLQVPRNALIDDGVQPRVVLALGDGRFRSQAVMVGRSGQDNVEILRGLKEGQQVVTSAQFMLDSESAIGADLSRFDDEMDHSNMDHSNMDHSNMDHSQMDHSQMDHSQMDHSNMDHSNMDHSNMDHSNMDHSQMDHSQMDHSQMDHSNMDHSNMDHSNMDHSNMDHSNMDHSNMDHSNMDHSNMDHSNMDHSNMDHSQMNHEQMENDNQPAEVMHDHSHH</sequence>
<feature type="compositionally biased region" description="Basic and acidic residues" evidence="3">
    <location>
        <begin position="400"/>
        <end position="527"/>
    </location>
</feature>
<evidence type="ECO:0000256" key="4">
    <source>
        <dbReference type="SAM" id="SignalP"/>
    </source>
</evidence>
<dbReference type="InterPro" id="IPR058791">
    <property type="entry name" value="3HB_CusB"/>
</dbReference>
<feature type="domain" description="CusB-like three alpha-helical bundle" evidence="6">
    <location>
        <begin position="162"/>
        <end position="208"/>
    </location>
</feature>
<evidence type="ECO:0000256" key="1">
    <source>
        <dbReference type="ARBA" id="ARBA00009477"/>
    </source>
</evidence>
<dbReference type="Pfam" id="PF25869">
    <property type="entry name" value="3HB_CusB"/>
    <property type="match status" value="1"/>
</dbReference>
<proteinExistence type="inferred from homology"/>
<dbReference type="InterPro" id="IPR058790">
    <property type="entry name" value="BSH_CusB"/>
</dbReference>
<dbReference type="PANTHER" id="PTHR30097:SF15">
    <property type="entry name" value="CATION EFFLUX SYSTEM PROTEIN CUSB"/>
    <property type="match status" value="1"/>
</dbReference>
<dbReference type="PANTHER" id="PTHR30097">
    <property type="entry name" value="CATION EFFLUX SYSTEM PROTEIN CUSB"/>
    <property type="match status" value="1"/>
</dbReference>
<evidence type="ECO:0000256" key="2">
    <source>
        <dbReference type="ARBA" id="ARBA00022448"/>
    </source>
</evidence>
<feature type="domain" description="Heavy metal binding" evidence="5">
    <location>
        <begin position="44"/>
        <end position="70"/>
    </location>
</feature>
<dbReference type="SUPFAM" id="SSF141571">
    <property type="entry name" value="Pentapeptide repeat-like"/>
    <property type="match status" value="1"/>
</dbReference>
<evidence type="ECO:0000313" key="11">
    <source>
        <dbReference type="Proteomes" id="UP001065322"/>
    </source>
</evidence>
<dbReference type="NCBIfam" id="TIGR01730">
    <property type="entry name" value="RND_mfp"/>
    <property type="match status" value="1"/>
</dbReference>
<dbReference type="Gene3D" id="2.160.20.80">
    <property type="entry name" value="E3 ubiquitin-protein ligase SopA"/>
    <property type="match status" value="1"/>
</dbReference>
<dbReference type="InterPro" id="IPR058649">
    <property type="entry name" value="CzcB_C"/>
</dbReference>
<dbReference type="Pfam" id="PF25919">
    <property type="entry name" value="BSH_CusB"/>
    <property type="match status" value="1"/>
</dbReference>
<feature type="signal peptide" evidence="4">
    <location>
        <begin position="1"/>
        <end position="20"/>
    </location>
</feature>
<evidence type="ECO:0000259" key="7">
    <source>
        <dbReference type="Pfam" id="PF25919"/>
    </source>
</evidence>
<dbReference type="RefSeq" id="WP_260998527.1">
    <property type="nucleotide sequence ID" value="NZ_CP054475.1"/>
</dbReference>
<dbReference type="Pfam" id="PF19335">
    <property type="entry name" value="HMBD"/>
    <property type="match status" value="1"/>
</dbReference>
<protein>
    <submittedName>
        <fullName evidence="10">Efflux RND transporter periplasmic adaptor subunit</fullName>
    </submittedName>
</protein>
<dbReference type="Gene3D" id="2.40.30.170">
    <property type="match status" value="1"/>
</dbReference>
<dbReference type="InterPro" id="IPR006143">
    <property type="entry name" value="RND_pump_MFP"/>
</dbReference>
<dbReference type="EMBL" id="CP054475">
    <property type="protein sequence ID" value="UXD86575.1"/>
    <property type="molecule type" value="Genomic_DNA"/>
</dbReference>
<gene>
    <name evidence="10" type="ORF">HUF19_03545</name>
</gene>
<feature type="domain" description="CzcB-like C-terminal circularly permuted SH3-like" evidence="9">
    <location>
        <begin position="341"/>
        <end position="385"/>
    </location>
</feature>